<sequence>MHANSVVALHDADPRVVLCRRIGGVMTCAHALRLYGLPAQEEPGALHVAVPAHRGRIPGDLGRTVIHRVAGQDASRMPVASIELALVCYMRCAEELDALIAVDAALHAGLVRLEELEGALPGPRNGPVRKLLARAHPQARSILETIARYELEEAGYAPFVAVYVEGVGEVDILLTAYPGDVVPGPRGALMLRPDAEPALIIETDGYAYHSSRVNWERDRMRDQASVTCGHITVRVSASQVRAHATVGIVAPIAARMGIEPIRDLRVR</sequence>
<name>A0A448KAB0_9ACTO</name>
<dbReference type="EMBL" id="LR134363">
    <property type="protein sequence ID" value="VEG73842.1"/>
    <property type="molecule type" value="Genomic_DNA"/>
</dbReference>
<dbReference type="KEGG" id="asla:NCTC11923_00454"/>
<dbReference type="Proteomes" id="UP000276899">
    <property type="component" value="Chromosome"/>
</dbReference>
<evidence type="ECO:0000313" key="1">
    <source>
        <dbReference type="EMBL" id="VEG73842.1"/>
    </source>
</evidence>
<gene>
    <name evidence="1" type="ORF">NCTC11923_00454</name>
</gene>
<proteinExistence type="predicted"/>
<accession>A0A448KAB0</accession>
<reference evidence="1 2" key="1">
    <citation type="submission" date="2018-12" db="EMBL/GenBank/DDBJ databases">
        <authorList>
            <consortium name="Pathogen Informatics"/>
        </authorList>
    </citation>
    <scope>NUCLEOTIDE SEQUENCE [LARGE SCALE GENOMIC DNA]</scope>
    <source>
        <strain evidence="1 2">NCTC11923</strain>
    </source>
</reference>
<protein>
    <recommendedName>
        <fullName evidence="3">DUF559 domain-containing protein</fullName>
    </recommendedName>
</protein>
<keyword evidence="2" id="KW-1185">Reference proteome</keyword>
<dbReference type="STRING" id="1278298.GCA_000428685_02137"/>
<evidence type="ECO:0008006" key="3">
    <source>
        <dbReference type="Google" id="ProtNLM"/>
    </source>
</evidence>
<organism evidence="1 2">
    <name type="scientific">Actinomyces slackii</name>
    <dbReference type="NCBI Taxonomy" id="52774"/>
    <lineage>
        <taxon>Bacteria</taxon>
        <taxon>Bacillati</taxon>
        <taxon>Actinomycetota</taxon>
        <taxon>Actinomycetes</taxon>
        <taxon>Actinomycetales</taxon>
        <taxon>Actinomycetaceae</taxon>
        <taxon>Actinomyces</taxon>
    </lineage>
</organism>
<dbReference type="RefSeq" id="WP_232012087.1">
    <property type="nucleotide sequence ID" value="NZ_CBCRWE010000036.1"/>
</dbReference>
<evidence type="ECO:0000313" key="2">
    <source>
        <dbReference type="Proteomes" id="UP000276899"/>
    </source>
</evidence>
<dbReference type="AlphaFoldDB" id="A0A448KAB0"/>